<protein>
    <submittedName>
        <fullName evidence="1">Uncharacterized protein</fullName>
    </submittedName>
</protein>
<dbReference type="AlphaFoldDB" id="A0A380WL54"/>
<evidence type="ECO:0000313" key="1">
    <source>
        <dbReference type="EMBL" id="SUU89508.1"/>
    </source>
</evidence>
<proteinExistence type="predicted"/>
<reference evidence="1 2" key="1">
    <citation type="submission" date="2018-06" db="EMBL/GenBank/DDBJ databases">
        <authorList>
            <consortium name="Pathogen Informatics"/>
            <person name="Doyle S."/>
        </authorList>
    </citation>
    <scope>NUCLEOTIDE SEQUENCE [LARGE SCALE GENOMIC DNA]</scope>
    <source>
        <strain evidence="1 2">NCTC10684</strain>
    </source>
</reference>
<dbReference type="OrthoDB" id="8078029at2"/>
<accession>A0A380WL54</accession>
<dbReference type="Proteomes" id="UP000254701">
    <property type="component" value="Unassembled WGS sequence"/>
</dbReference>
<sequence>MADRQLDEWDIAHGGLRSLSSREIKAFWDGYLARRNDPRIRHGSLYSRWRHVADDLVISLYLTNRSVGLFVRGQRGEGYATTANRLTAFEPALGKALGVSLRGEYALCYLFNHPVAMTDPANWPQAYEWLERQEKHFSHVLSDMVVGA</sequence>
<gene>
    <name evidence="1" type="ORF">NCTC10684_02749</name>
</gene>
<dbReference type="RefSeq" id="WP_115731660.1">
    <property type="nucleotide sequence ID" value="NZ_BAAAVY010000002.1"/>
</dbReference>
<name>A0A380WL54_AMIAI</name>
<organism evidence="1 2">
    <name type="scientific">Aminobacter aminovorans</name>
    <name type="common">Chelatobacter heintzii</name>
    <dbReference type="NCBI Taxonomy" id="83263"/>
    <lineage>
        <taxon>Bacteria</taxon>
        <taxon>Pseudomonadati</taxon>
        <taxon>Pseudomonadota</taxon>
        <taxon>Alphaproteobacteria</taxon>
        <taxon>Hyphomicrobiales</taxon>
        <taxon>Phyllobacteriaceae</taxon>
        <taxon>Aminobacter</taxon>
    </lineage>
</organism>
<dbReference type="EMBL" id="UFSM01000001">
    <property type="protein sequence ID" value="SUU89508.1"/>
    <property type="molecule type" value="Genomic_DNA"/>
</dbReference>
<evidence type="ECO:0000313" key="2">
    <source>
        <dbReference type="Proteomes" id="UP000254701"/>
    </source>
</evidence>